<sequence length="52" mass="5130">MLAGGGHTIGAKESDKGASPGALTSAYMSAPSHGTSKAKDMSFAFGNTADQL</sequence>
<accession>J9EIA9</accession>
<dbReference type="AlphaFoldDB" id="J9EIA9"/>
<evidence type="ECO:0000256" key="1">
    <source>
        <dbReference type="SAM" id="MobiDB-lite"/>
    </source>
</evidence>
<organism evidence="2 3">
    <name type="scientific">Wuchereria bancrofti</name>
    <dbReference type="NCBI Taxonomy" id="6293"/>
    <lineage>
        <taxon>Eukaryota</taxon>
        <taxon>Metazoa</taxon>
        <taxon>Ecdysozoa</taxon>
        <taxon>Nematoda</taxon>
        <taxon>Chromadorea</taxon>
        <taxon>Rhabditida</taxon>
        <taxon>Spirurina</taxon>
        <taxon>Spiruromorpha</taxon>
        <taxon>Filarioidea</taxon>
        <taxon>Onchocercidae</taxon>
        <taxon>Wuchereria</taxon>
    </lineage>
</organism>
<gene>
    <name evidence="2" type="ORF">WUBG_06923</name>
</gene>
<evidence type="ECO:0000313" key="3">
    <source>
        <dbReference type="Proteomes" id="UP000004810"/>
    </source>
</evidence>
<dbReference type="Proteomes" id="UP000004810">
    <property type="component" value="Unassembled WGS sequence"/>
</dbReference>
<name>J9EIA9_WUCBA</name>
<dbReference type="EMBL" id="ADBV01003068">
    <property type="protein sequence ID" value="EJW82166.1"/>
    <property type="molecule type" value="Genomic_DNA"/>
</dbReference>
<proteinExistence type="predicted"/>
<comment type="caution">
    <text evidence="2">The sequence shown here is derived from an EMBL/GenBank/DDBJ whole genome shotgun (WGS) entry which is preliminary data.</text>
</comment>
<feature type="region of interest" description="Disordered" evidence="1">
    <location>
        <begin position="1"/>
        <end position="40"/>
    </location>
</feature>
<protein>
    <submittedName>
        <fullName evidence="2">Uncharacterized protein</fullName>
    </submittedName>
</protein>
<feature type="non-terminal residue" evidence="2">
    <location>
        <position position="52"/>
    </location>
</feature>
<evidence type="ECO:0000313" key="2">
    <source>
        <dbReference type="EMBL" id="EJW82166.1"/>
    </source>
</evidence>
<reference evidence="3" key="1">
    <citation type="submission" date="2012-08" db="EMBL/GenBank/DDBJ databases">
        <title>The Genome Sequence of Wuchereria bancrofti.</title>
        <authorList>
            <person name="Nutman T.B."/>
            <person name="Fink D.L."/>
            <person name="Russ C."/>
            <person name="Young S."/>
            <person name="Zeng Q."/>
            <person name="Koehrsen M."/>
            <person name="Alvarado L."/>
            <person name="Berlin A."/>
            <person name="Chapman S.B."/>
            <person name="Chen Z."/>
            <person name="Freedman E."/>
            <person name="Gellesch M."/>
            <person name="Goldberg J."/>
            <person name="Griggs A."/>
            <person name="Gujja S."/>
            <person name="Heilman E.R."/>
            <person name="Heiman D."/>
            <person name="Hepburn T."/>
            <person name="Howarth C."/>
            <person name="Jen D."/>
            <person name="Larson L."/>
            <person name="Lewis B."/>
            <person name="Mehta T."/>
            <person name="Park D."/>
            <person name="Pearson M."/>
            <person name="Roberts A."/>
            <person name="Saif S."/>
            <person name="Shea T."/>
            <person name="Shenoy N."/>
            <person name="Sisk P."/>
            <person name="Stolte C."/>
            <person name="Sykes S."/>
            <person name="Walk T."/>
            <person name="White J."/>
            <person name="Yandava C."/>
            <person name="Haas B."/>
            <person name="Henn M.R."/>
            <person name="Nusbaum C."/>
            <person name="Birren B."/>
        </authorList>
    </citation>
    <scope>NUCLEOTIDE SEQUENCE [LARGE SCALE GENOMIC DNA]</scope>
    <source>
        <strain evidence="3">NA</strain>
    </source>
</reference>